<organism evidence="2 3">
    <name type="scientific">Enterococcus florum</name>
    <dbReference type="NCBI Taxonomy" id="2480627"/>
    <lineage>
        <taxon>Bacteria</taxon>
        <taxon>Bacillati</taxon>
        <taxon>Bacillota</taxon>
        <taxon>Bacilli</taxon>
        <taxon>Lactobacillales</taxon>
        <taxon>Enterococcaceae</taxon>
        <taxon>Enterococcus</taxon>
    </lineage>
</organism>
<comment type="caution">
    <text evidence="2">The sequence shown here is derived from an EMBL/GenBank/DDBJ whole genome shotgun (WGS) entry which is preliminary data.</text>
</comment>
<dbReference type="AlphaFoldDB" id="A0A4P5P376"/>
<gene>
    <name evidence="2" type="ORF">NRIC_00680</name>
</gene>
<dbReference type="Proteomes" id="UP000290567">
    <property type="component" value="Unassembled WGS sequence"/>
</dbReference>
<feature type="transmembrane region" description="Helical" evidence="1">
    <location>
        <begin position="118"/>
        <end position="143"/>
    </location>
</feature>
<keyword evidence="3" id="KW-1185">Reference proteome</keyword>
<keyword evidence="1" id="KW-1133">Transmembrane helix</keyword>
<dbReference type="EMBL" id="BJCC01000001">
    <property type="protein sequence ID" value="GCF92177.1"/>
    <property type="molecule type" value="Genomic_DNA"/>
</dbReference>
<keyword evidence="1" id="KW-0472">Membrane</keyword>
<keyword evidence="1" id="KW-0812">Transmembrane</keyword>
<name>A0A4P5P376_9ENTE</name>
<feature type="transmembrane region" description="Helical" evidence="1">
    <location>
        <begin position="78"/>
        <end position="98"/>
    </location>
</feature>
<evidence type="ECO:0000313" key="3">
    <source>
        <dbReference type="Proteomes" id="UP000290567"/>
    </source>
</evidence>
<accession>A0A4P5P376</accession>
<dbReference type="OrthoDB" id="2188105at2"/>
<evidence type="ECO:0000313" key="2">
    <source>
        <dbReference type="EMBL" id="GCF92177.1"/>
    </source>
</evidence>
<feature type="transmembrane region" description="Helical" evidence="1">
    <location>
        <begin position="49"/>
        <end position="66"/>
    </location>
</feature>
<reference evidence="3" key="1">
    <citation type="submission" date="2019-02" db="EMBL/GenBank/DDBJ databases">
        <title>Draft genome sequence of Enterococcus sp. Gos25-1.</title>
        <authorList>
            <person name="Tanaka N."/>
            <person name="Shiwa Y."/>
            <person name="Fujita N."/>
        </authorList>
    </citation>
    <scope>NUCLEOTIDE SEQUENCE [LARGE SCALE GENOMIC DNA]</scope>
    <source>
        <strain evidence="3">Gos25-1</strain>
    </source>
</reference>
<evidence type="ECO:0000256" key="1">
    <source>
        <dbReference type="SAM" id="Phobius"/>
    </source>
</evidence>
<feature type="transmembrane region" description="Helical" evidence="1">
    <location>
        <begin position="7"/>
        <end position="29"/>
    </location>
</feature>
<protein>
    <submittedName>
        <fullName evidence="2">Uncharacterized protein</fullName>
    </submittedName>
</protein>
<sequence>MKNKLTYVYLLFWLSPLLTSPFLWFGATVEDIGIFRPIRGNGILVAKNFSTLAIFYFLLTLAMVLFEYTRRSRFVKIVILSLQIVFLSFFFMIPRIILGPTGLSPSGLSDVDFYRETYWISVQPAYVIALLGLVLSVSFYFIFNFLKEKN</sequence>
<proteinExistence type="predicted"/>
<dbReference type="RefSeq" id="WP_146620697.1">
    <property type="nucleotide sequence ID" value="NZ_BJCC01000001.1"/>
</dbReference>